<evidence type="ECO:0000313" key="2">
    <source>
        <dbReference type="EMBL" id="ATL32462.1"/>
    </source>
</evidence>
<dbReference type="SUPFAM" id="SSF160582">
    <property type="entry name" value="MbtH-like"/>
    <property type="match status" value="1"/>
</dbReference>
<dbReference type="AlphaFoldDB" id="A0A291QLM3"/>
<keyword evidence="3" id="KW-1185">Reference proteome</keyword>
<dbReference type="KEGG" id="sfk:KY5_7444"/>
<dbReference type="EMBL" id="CP022685">
    <property type="protein sequence ID" value="ATL32462.1"/>
    <property type="molecule type" value="Genomic_DNA"/>
</dbReference>
<dbReference type="RefSeq" id="WP_098246411.1">
    <property type="nucleotide sequence ID" value="NZ_CP022685.1"/>
</dbReference>
<accession>A0A291QLM3</accession>
<dbReference type="Proteomes" id="UP000221011">
    <property type="component" value="Chromosome"/>
</dbReference>
<gene>
    <name evidence="2" type="ORF">KY5_7444</name>
</gene>
<dbReference type="Gene3D" id="3.90.820.10">
    <property type="entry name" value="Structural Genomics, Unknown Function 30-nov-00 1gh9 Mol_id"/>
    <property type="match status" value="1"/>
</dbReference>
<dbReference type="GO" id="GO:0005829">
    <property type="term" value="C:cytosol"/>
    <property type="evidence" value="ECO:0007669"/>
    <property type="project" value="TreeGrafter"/>
</dbReference>
<dbReference type="InterPro" id="IPR038020">
    <property type="entry name" value="MbtH-like_sf"/>
</dbReference>
<dbReference type="InterPro" id="IPR037407">
    <property type="entry name" value="MLP_fam"/>
</dbReference>
<dbReference type="PANTHER" id="PTHR38444">
    <property type="entry name" value="ENTEROBACTIN BIOSYNTHESIS PROTEIN YBDZ"/>
    <property type="match status" value="1"/>
</dbReference>
<evidence type="ECO:0000313" key="3">
    <source>
        <dbReference type="Proteomes" id="UP000221011"/>
    </source>
</evidence>
<sequence length="74" mass="8536">MPNPFDDENGTFLVLVNDENQHSLWPSFAEVPAGWKAVFGEDTRTACLDYIEEHWTDMRPKSLIEEMDKYEAAS</sequence>
<dbReference type="GO" id="GO:0019290">
    <property type="term" value="P:siderophore biosynthetic process"/>
    <property type="evidence" value="ECO:0007669"/>
    <property type="project" value="TreeGrafter"/>
</dbReference>
<dbReference type="SMART" id="SM00923">
    <property type="entry name" value="MbtH"/>
    <property type="match status" value="1"/>
</dbReference>
<organism evidence="2 3">
    <name type="scientific">Streptomyces formicae</name>
    <dbReference type="NCBI Taxonomy" id="1616117"/>
    <lineage>
        <taxon>Bacteria</taxon>
        <taxon>Bacillati</taxon>
        <taxon>Actinomycetota</taxon>
        <taxon>Actinomycetes</taxon>
        <taxon>Kitasatosporales</taxon>
        <taxon>Streptomycetaceae</taxon>
        <taxon>Streptomyces</taxon>
    </lineage>
</organism>
<dbReference type="InterPro" id="IPR005153">
    <property type="entry name" value="MbtH-like_dom"/>
</dbReference>
<dbReference type="PANTHER" id="PTHR38444:SF1">
    <property type="entry name" value="ENTEROBACTIN BIOSYNTHESIS PROTEIN YBDZ"/>
    <property type="match status" value="1"/>
</dbReference>
<name>A0A291QLM3_9ACTN</name>
<proteinExistence type="predicted"/>
<reference evidence="2 3" key="1">
    <citation type="submission" date="2017-08" db="EMBL/GenBank/DDBJ databases">
        <title>Complete Genome Sequence of Streptomyces formicae KY5, the formicamycin producer.</title>
        <authorList>
            <person name="Holmes N.A."/>
            <person name="Devine R."/>
            <person name="Qin Z."/>
            <person name="Seipke R.F."/>
            <person name="Wilkinson B."/>
            <person name="Hutchings M.I."/>
        </authorList>
    </citation>
    <scope>NUCLEOTIDE SEQUENCE [LARGE SCALE GENOMIC DNA]</scope>
    <source>
        <strain evidence="2 3">KY5</strain>
    </source>
</reference>
<dbReference type="Pfam" id="PF03621">
    <property type="entry name" value="MbtH"/>
    <property type="match status" value="1"/>
</dbReference>
<feature type="domain" description="MbtH-like" evidence="1">
    <location>
        <begin position="3"/>
        <end position="53"/>
    </location>
</feature>
<protein>
    <submittedName>
        <fullName evidence="2">MbtH protein</fullName>
    </submittedName>
</protein>
<evidence type="ECO:0000259" key="1">
    <source>
        <dbReference type="SMART" id="SM00923"/>
    </source>
</evidence>